<protein>
    <submittedName>
        <fullName evidence="2">Uncharacterized protein</fullName>
    </submittedName>
</protein>
<dbReference type="Proteomes" id="UP001604277">
    <property type="component" value="Unassembled WGS sequence"/>
</dbReference>
<keyword evidence="3" id="KW-1185">Reference proteome</keyword>
<feature type="region of interest" description="Disordered" evidence="1">
    <location>
        <begin position="109"/>
        <end position="136"/>
    </location>
</feature>
<evidence type="ECO:0000313" key="3">
    <source>
        <dbReference type="Proteomes" id="UP001604277"/>
    </source>
</evidence>
<name>A0ABD1VPB3_9LAMI</name>
<accession>A0ABD1VPB3</accession>
<dbReference type="EMBL" id="JBFOLJ010000005">
    <property type="protein sequence ID" value="KAL2538488.1"/>
    <property type="molecule type" value="Genomic_DNA"/>
</dbReference>
<proteinExistence type="predicted"/>
<comment type="caution">
    <text evidence="2">The sequence shown here is derived from an EMBL/GenBank/DDBJ whole genome shotgun (WGS) entry which is preliminary data.</text>
</comment>
<reference evidence="3" key="1">
    <citation type="submission" date="2024-07" db="EMBL/GenBank/DDBJ databases">
        <title>Two chromosome-level genome assemblies of Korean endemic species Abeliophyllum distichum and Forsythia ovata (Oleaceae).</title>
        <authorList>
            <person name="Jang H."/>
        </authorList>
    </citation>
    <scope>NUCLEOTIDE SEQUENCE [LARGE SCALE GENOMIC DNA]</scope>
</reference>
<dbReference type="AlphaFoldDB" id="A0ABD1VPB3"/>
<evidence type="ECO:0000256" key="1">
    <source>
        <dbReference type="SAM" id="MobiDB-lite"/>
    </source>
</evidence>
<sequence>MSSHAMKISLIGISSQAKRSYLIRMSSQAIRGSLIMLPSHALRSSLIRMPSQYDATISLVPKAAGDVPSSFPPEESLLPSKNVRWQNKWEGIANDGWKKVVPKRVVEDKDDAVDSKSVKRGRMTPSQEIRESTSSLQDMMWTSIPVPYG</sequence>
<gene>
    <name evidence="2" type="ORF">Fot_19879</name>
</gene>
<organism evidence="2 3">
    <name type="scientific">Forsythia ovata</name>
    <dbReference type="NCBI Taxonomy" id="205694"/>
    <lineage>
        <taxon>Eukaryota</taxon>
        <taxon>Viridiplantae</taxon>
        <taxon>Streptophyta</taxon>
        <taxon>Embryophyta</taxon>
        <taxon>Tracheophyta</taxon>
        <taxon>Spermatophyta</taxon>
        <taxon>Magnoliopsida</taxon>
        <taxon>eudicotyledons</taxon>
        <taxon>Gunneridae</taxon>
        <taxon>Pentapetalae</taxon>
        <taxon>asterids</taxon>
        <taxon>lamiids</taxon>
        <taxon>Lamiales</taxon>
        <taxon>Oleaceae</taxon>
        <taxon>Forsythieae</taxon>
        <taxon>Forsythia</taxon>
    </lineage>
</organism>
<evidence type="ECO:0000313" key="2">
    <source>
        <dbReference type="EMBL" id="KAL2538488.1"/>
    </source>
</evidence>
<feature type="compositionally biased region" description="Polar residues" evidence="1">
    <location>
        <begin position="124"/>
        <end position="136"/>
    </location>
</feature>